<name>A0A1D1Z5D2_9ARAE</name>
<evidence type="ECO:0000256" key="2">
    <source>
        <dbReference type="SAM" id="MobiDB-lite"/>
    </source>
</evidence>
<dbReference type="GO" id="GO:0005096">
    <property type="term" value="F:GTPase activator activity"/>
    <property type="evidence" value="ECO:0007669"/>
    <property type="project" value="UniProtKB-KW"/>
</dbReference>
<dbReference type="InterPro" id="IPR035969">
    <property type="entry name" value="Rab-GAP_TBC_sf"/>
</dbReference>
<dbReference type="Gene3D" id="1.10.472.80">
    <property type="entry name" value="Ypt/Rab-GAP domain of gyp1p, domain 3"/>
    <property type="match status" value="1"/>
</dbReference>
<evidence type="ECO:0000313" key="4">
    <source>
        <dbReference type="EMBL" id="JAT62128.1"/>
    </source>
</evidence>
<dbReference type="PANTHER" id="PTHR22957:SF337">
    <property type="entry name" value="TBC1 DOMAIN FAMILY MEMBER 5"/>
    <property type="match status" value="1"/>
</dbReference>
<evidence type="ECO:0000256" key="1">
    <source>
        <dbReference type="ARBA" id="ARBA00022468"/>
    </source>
</evidence>
<protein>
    <submittedName>
        <fullName evidence="4">TBC1 domain family member 5</fullName>
    </submittedName>
</protein>
<reference evidence="4" key="1">
    <citation type="submission" date="2015-07" db="EMBL/GenBank/DDBJ databases">
        <title>Transcriptome Assembly of Anthurium amnicola.</title>
        <authorList>
            <person name="Suzuki J."/>
        </authorList>
    </citation>
    <scope>NUCLEOTIDE SEQUENCE</scope>
</reference>
<keyword evidence="1" id="KW-0343">GTPase activation</keyword>
<dbReference type="Gene3D" id="1.10.8.270">
    <property type="entry name" value="putative rabgap domain of human tbc1 domain family member 14 like domains"/>
    <property type="match status" value="1"/>
</dbReference>
<dbReference type="FunFam" id="1.10.8.270:FF:000011">
    <property type="entry name" value="TBC1 domain family member 5"/>
    <property type="match status" value="1"/>
</dbReference>
<proteinExistence type="predicted"/>
<feature type="compositionally biased region" description="Polar residues" evidence="2">
    <location>
        <begin position="685"/>
        <end position="694"/>
    </location>
</feature>
<dbReference type="EMBL" id="GDJX01005808">
    <property type="protein sequence ID" value="JAT62128.1"/>
    <property type="molecule type" value="Transcribed_RNA"/>
</dbReference>
<gene>
    <name evidence="4" type="primary">TBC1D5_7</name>
    <name evidence="4" type="ORF">g.41681</name>
</gene>
<feature type="compositionally biased region" description="Polar residues" evidence="2">
    <location>
        <begin position="667"/>
        <end position="678"/>
    </location>
</feature>
<feature type="compositionally biased region" description="Polar residues" evidence="2">
    <location>
        <begin position="621"/>
        <end position="637"/>
    </location>
</feature>
<dbReference type="Pfam" id="PF00566">
    <property type="entry name" value="RabGAP-TBC"/>
    <property type="match status" value="2"/>
</dbReference>
<feature type="region of interest" description="Disordered" evidence="2">
    <location>
        <begin position="1"/>
        <end position="26"/>
    </location>
</feature>
<accession>A0A1D1Z5D2</accession>
<evidence type="ECO:0000259" key="3">
    <source>
        <dbReference type="PROSITE" id="PS50086"/>
    </source>
</evidence>
<feature type="compositionally biased region" description="Polar residues" evidence="2">
    <location>
        <begin position="647"/>
        <end position="657"/>
    </location>
</feature>
<dbReference type="FunFam" id="1.10.472.80:FF:000034">
    <property type="entry name" value="TBC1 domain family member 5"/>
    <property type="match status" value="1"/>
</dbReference>
<dbReference type="InterPro" id="IPR000195">
    <property type="entry name" value="Rab-GAP-TBC_dom"/>
</dbReference>
<dbReference type="SMART" id="SM00164">
    <property type="entry name" value="TBC"/>
    <property type="match status" value="1"/>
</dbReference>
<sequence>MPPVPAGDAQMAQPSSSFSPPRGSCADRSRFSNLRGVRWRMDLGVLPSSVDASIEVLRRVAADSRRRYAILRRRLLIDPHINKDGNKCPELVMDNPLSQNPESMWGRFFQNAELEKMVDQDLSRLYPEQGSYFQTTTCQVMLRRILLLWCLRHPQYGYRQGMHELLAPLVYVLHIDVQCLSEVRKRHENHFNDEFDGRSFSESGTVSKYGFAKSKSWDGETDEEDFLLGMSMGSNLDELDPETRDIILLSDAYGTEGELGIVLSERFMEHDAYCMFDALMNGAHGVVAVADFFSLSPASGSSTGLTPVIEASSALYHLLSIVDPPLHSHLIELGVEPQYFALRWLRVLFGREFLLQGLLVIWDEIFSSSNTMCHLSAENEAQLNFRILCSPRGAFISAMAVSMILHLRSSLLATENVTTCLQRLLNFPENVNMKKLIDKAKSLQDLAVDINISTHSGPFSGGNSSLVRGYSISSGSVSPKTPLYSLPESYWEEKWQVLHRAEELRKASQSDPISKGILNRSFGRGRFILSRTESDPSPAKIMGEKKDNRAPVRRRLFDDLSQEVDAEVSDVKVEQGGLTDPSGAEEPLSAELAMEKNCPDDSTSQNTMEKHLYCMGEETSLSGENSSLFSTATSPVSVTHEHENGSEKSSVTSNSCTGDDEDEVSHAENSFCNTSSNHVPGDLEASSTATTSPGHNIDVAEKQEEAAKEKKPSSNRFQWFWIFGKGASEGNVEKGTVETRRSTTGNLEKDVSGSSVFGCGTTSRTEAGDNRMMGTLKNIGQSMLENIQVLESVFQQDRGQVGSLENLSNNILGGKGQATAMSALKELRKISNLLFEM</sequence>
<organism evidence="4">
    <name type="scientific">Anthurium amnicola</name>
    <dbReference type="NCBI Taxonomy" id="1678845"/>
    <lineage>
        <taxon>Eukaryota</taxon>
        <taxon>Viridiplantae</taxon>
        <taxon>Streptophyta</taxon>
        <taxon>Embryophyta</taxon>
        <taxon>Tracheophyta</taxon>
        <taxon>Spermatophyta</taxon>
        <taxon>Magnoliopsida</taxon>
        <taxon>Liliopsida</taxon>
        <taxon>Araceae</taxon>
        <taxon>Pothoideae</taxon>
        <taxon>Potheae</taxon>
        <taxon>Anthurium</taxon>
    </lineage>
</organism>
<feature type="domain" description="Rab-GAP TBC" evidence="3">
    <location>
        <begin position="29"/>
        <end position="369"/>
    </location>
</feature>
<dbReference type="PROSITE" id="PS50086">
    <property type="entry name" value="TBC_RABGAP"/>
    <property type="match status" value="1"/>
</dbReference>
<feature type="region of interest" description="Disordered" evidence="2">
    <location>
        <begin position="621"/>
        <end position="696"/>
    </location>
</feature>
<dbReference type="PANTHER" id="PTHR22957">
    <property type="entry name" value="TBC1 DOMAIN FAMILY MEMBER GTPASE-ACTIVATING PROTEIN"/>
    <property type="match status" value="1"/>
</dbReference>
<dbReference type="GO" id="GO:0005737">
    <property type="term" value="C:cytoplasm"/>
    <property type="evidence" value="ECO:0007669"/>
    <property type="project" value="UniProtKB-ARBA"/>
</dbReference>
<dbReference type="SUPFAM" id="SSF47923">
    <property type="entry name" value="Ypt/Rab-GAP domain of gyp1p"/>
    <property type="match status" value="2"/>
</dbReference>
<dbReference type="AlphaFoldDB" id="A0A1D1Z5D2"/>